<proteinExistence type="predicted"/>
<dbReference type="InterPro" id="IPR006551">
    <property type="entry name" value="Polynucleotide_phosphatase"/>
</dbReference>
<dbReference type="Proteomes" id="UP001139887">
    <property type="component" value="Unassembled WGS sequence"/>
</dbReference>
<protein>
    <submittedName>
        <fullName evidence="1">DNA kinase/phosphatase Pnk1</fullName>
    </submittedName>
</protein>
<gene>
    <name evidence="1" type="primary">pnk1</name>
    <name evidence="1" type="ORF">IWW36_000553</name>
</gene>
<dbReference type="InterPro" id="IPR027417">
    <property type="entry name" value="P-loop_NTPase"/>
</dbReference>
<dbReference type="GO" id="GO:0046404">
    <property type="term" value="F:ATP-dependent polydeoxyribonucleotide 5'-hydroxyl-kinase activity"/>
    <property type="evidence" value="ECO:0007669"/>
    <property type="project" value="TreeGrafter"/>
</dbReference>
<dbReference type="InterPro" id="IPR013954">
    <property type="entry name" value="PNK3P"/>
</dbReference>
<dbReference type="PANTHER" id="PTHR12083">
    <property type="entry name" value="BIFUNCTIONAL POLYNUCLEOTIDE PHOSPHATASE/KINASE"/>
    <property type="match status" value="1"/>
</dbReference>
<evidence type="ECO:0000313" key="2">
    <source>
        <dbReference type="Proteomes" id="UP001139887"/>
    </source>
</evidence>
<keyword evidence="2" id="KW-1185">Reference proteome</keyword>
<dbReference type="Pfam" id="PF13671">
    <property type="entry name" value="AAA_33"/>
    <property type="match status" value="1"/>
</dbReference>
<dbReference type="Pfam" id="PF08645">
    <property type="entry name" value="PNK3P"/>
    <property type="match status" value="1"/>
</dbReference>
<dbReference type="AlphaFoldDB" id="A0A9W8IDJ7"/>
<dbReference type="InterPro" id="IPR006549">
    <property type="entry name" value="HAD-SF_hydro_IIIA"/>
</dbReference>
<name>A0A9W8IDJ7_9FUNG</name>
<dbReference type="SUPFAM" id="SSF52540">
    <property type="entry name" value="P-loop containing nucleoside triphosphate hydrolases"/>
    <property type="match status" value="1"/>
</dbReference>
<dbReference type="OrthoDB" id="19045at2759"/>
<dbReference type="PANTHER" id="PTHR12083:SF9">
    <property type="entry name" value="BIFUNCTIONAL POLYNUCLEOTIDE PHOSPHATASE_KINASE"/>
    <property type="match status" value="1"/>
</dbReference>
<dbReference type="NCBIfam" id="TIGR01662">
    <property type="entry name" value="HAD-SF-IIIA"/>
    <property type="match status" value="1"/>
</dbReference>
<dbReference type="InterPro" id="IPR036412">
    <property type="entry name" value="HAD-like_sf"/>
</dbReference>
<sequence length="403" mass="45287">MGKWGSPVPSSKFATFDLDFTLVTIKGKGRFPKDANDWRFFHPQVPQLLQKLHEIGYRIVIISNQNGLKPGKDKAEISKKGVEYRTKISNIAQALNVPFTIFAAIDKDYMRKPSPGMWHLAQLDNGDLQVDKASSFFVGDAAGRPKGWCPGAIADFSDSDLAFALNVGVPFYTPEEIFGKCDLDDLKLPKPQEWPISRFSPRQFVPNHTLHAELMDSVTQHIEAAKEAKRGLLIMLIGPPACGKSTFTLRHLLPLGCERVNMDELKTRKKCEDAVRNVLKANGLAVIDNTNADEAARSSFIAIANENSADCIAVVFEHESRDLAMHNNNFRTQLVQARYFSSSSISLYNVPRPADRVPEVAYHSFFKRLSLPSTAEGFTKVLRHTFLPAFESTEDEKLWYQYY</sequence>
<dbReference type="SUPFAM" id="SSF56784">
    <property type="entry name" value="HAD-like"/>
    <property type="match status" value="1"/>
</dbReference>
<dbReference type="GO" id="GO:0006281">
    <property type="term" value="P:DNA repair"/>
    <property type="evidence" value="ECO:0007669"/>
    <property type="project" value="TreeGrafter"/>
</dbReference>
<keyword evidence="1" id="KW-0808">Transferase</keyword>
<accession>A0A9W8IDJ7</accession>
<keyword evidence="1" id="KW-0418">Kinase</keyword>
<dbReference type="GO" id="GO:0046403">
    <property type="term" value="F:polynucleotide 3'-phosphatase activity"/>
    <property type="evidence" value="ECO:0007669"/>
    <property type="project" value="TreeGrafter"/>
</dbReference>
<dbReference type="Gene3D" id="3.40.50.300">
    <property type="entry name" value="P-loop containing nucleotide triphosphate hydrolases"/>
    <property type="match status" value="1"/>
</dbReference>
<dbReference type="Gene3D" id="3.40.50.1000">
    <property type="entry name" value="HAD superfamily/HAD-like"/>
    <property type="match status" value="1"/>
</dbReference>
<evidence type="ECO:0000313" key="1">
    <source>
        <dbReference type="EMBL" id="KAJ2852173.1"/>
    </source>
</evidence>
<dbReference type="GO" id="GO:0003690">
    <property type="term" value="F:double-stranded DNA binding"/>
    <property type="evidence" value="ECO:0007669"/>
    <property type="project" value="TreeGrafter"/>
</dbReference>
<dbReference type="NCBIfam" id="TIGR01664">
    <property type="entry name" value="DNA-3'-Pase"/>
    <property type="match status" value="1"/>
</dbReference>
<organism evidence="1 2">
    <name type="scientific">Coemansia brasiliensis</name>
    <dbReference type="NCBI Taxonomy" id="2650707"/>
    <lineage>
        <taxon>Eukaryota</taxon>
        <taxon>Fungi</taxon>
        <taxon>Fungi incertae sedis</taxon>
        <taxon>Zoopagomycota</taxon>
        <taxon>Kickxellomycotina</taxon>
        <taxon>Kickxellomycetes</taxon>
        <taxon>Kickxellales</taxon>
        <taxon>Kickxellaceae</taxon>
        <taxon>Coemansia</taxon>
    </lineage>
</organism>
<reference evidence="1" key="1">
    <citation type="submission" date="2022-07" db="EMBL/GenBank/DDBJ databases">
        <title>Phylogenomic reconstructions and comparative analyses of Kickxellomycotina fungi.</title>
        <authorList>
            <person name="Reynolds N.K."/>
            <person name="Stajich J.E."/>
            <person name="Barry K."/>
            <person name="Grigoriev I.V."/>
            <person name="Crous P."/>
            <person name="Smith M.E."/>
        </authorList>
    </citation>
    <scope>NUCLEOTIDE SEQUENCE</scope>
    <source>
        <strain evidence="1">NRRL 1566</strain>
    </source>
</reference>
<dbReference type="EMBL" id="JANBUW010000005">
    <property type="protein sequence ID" value="KAJ2852173.1"/>
    <property type="molecule type" value="Genomic_DNA"/>
</dbReference>
<comment type="caution">
    <text evidence="1">The sequence shown here is derived from an EMBL/GenBank/DDBJ whole genome shotgun (WGS) entry which is preliminary data.</text>
</comment>
<dbReference type="InterPro" id="IPR023214">
    <property type="entry name" value="HAD_sf"/>
</dbReference>